<sequence>MKVALDIHGGDHAPDVNIIGAVNAISESKDNLHVCLVGDKDQAIKVLEREGVDPSLFSFEHCDDCITMGDHPVRAFMTKPNSSISKGFSLLKNREVDAFASTGNTGAMLVGAMQTVKSIPGIIRPCISSILPHTDGSVGLLLDVGTNADCKPDVLYQFGILGSIFASEVYKIEKPRVALLNIGEEEEKGNLLTKAAYQLMSDNQLFNFIGNIEGSDLFSSKADVVICDGFTGNVVLKQAEGFYELIKERNIEDDYFNQFNYEEYGGTPILGVNGNVLIGHGKSSDVAVKKMLKLATEVSDANLPEKISKVFI</sequence>
<keyword evidence="11" id="KW-0012">Acyltransferase</keyword>
<keyword evidence="2 10" id="KW-0963">Cytoplasm</keyword>
<dbReference type="Proteomes" id="UP000435357">
    <property type="component" value="Unassembled WGS sequence"/>
</dbReference>
<comment type="pathway">
    <text evidence="10">Lipid metabolism; phospholipid metabolism.</text>
</comment>
<accession>A0A6N6M6J7</accession>
<dbReference type="GO" id="GO:0005737">
    <property type="term" value="C:cytoplasm"/>
    <property type="evidence" value="ECO:0007669"/>
    <property type="project" value="UniProtKB-SubCell"/>
</dbReference>
<gene>
    <name evidence="10 11" type="primary">plsX</name>
    <name evidence="11" type="ORF">F3059_10980</name>
</gene>
<evidence type="ECO:0000256" key="7">
    <source>
        <dbReference type="ARBA" id="ARBA00023264"/>
    </source>
</evidence>
<keyword evidence="3 10" id="KW-0444">Lipid biosynthesis</keyword>
<dbReference type="GO" id="GO:0008654">
    <property type="term" value="P:phospholipid biosynthetic process"/>
    <property type="evidence" value="ECO:0007669"/>
    <property type="project" value="UniProtKB-KW"/>
</dbReference>
<dbReference type="PANTHER" id="PTHR30100">
    <property type="entry name" value="FATTY ACID/PHOSPHOLIPID SYNTHESIS PROTEIN PLSX"/>
    <property type="match status" value="1"/>
</dbReference>
<dbReference type="InterPro" id="IPR012281">
    <property type="entry name" value="Phospholipid_synth_PlsX-like"/>
</dbReference>
<evidence type="ECO:0000256" key="2">
    <source>
        <dbReference type="ARBA" id="ARBA00022490"/>
    </source>
</evidence>
<proteinExistence type="inferred from homology"/>
<evidence type="ECO:0000256" key="3">
    <source>
        <dbReference type="ARBA" id="ARBA00022516"/>
    </source>
</evidence>
<dbReference type="GO" id="GO:0043811">
    <property type="term" value="F:phosphate:acyl-[acyl carrier protein] acyltransferase activity"/>
    <property type="evidence" value="ECO:0007669"/>
    <property type="project" value="UniProtKB-UniRule"/>
</dbReference>
<dbReference type="OrthoDB" id="9806408at2"/>
<dbReference type="AlphaFoldDB" id="A0A6N6M6J7"/>
<name>A0A6N6M6J7_9FLAO</name>
<organism evidence="11 12">
    <name type="scientific">Salibacter halophilus</name>
    <dbReference type="NCBI Taxonomy" id="1803916"/>
    <lineage>
        <taxon>Bacteria</taxon>
        <taxon>Pseudomonadati</taxon>
        <taxon>Bacteroidota</taxon>
        <taxon>Flavobacteriia</taxon>
        <taxon>Flavobacteriales</taxon>
        <taxon>Salibacteraceae</taxon>
        <taxon>Salibacter</taxon>
    </lineage>
</organism>
<dbReference type="EMBL" id="WACR01000009">
    <property type="protein sequence ID" value="KAB1063244.1"/>
    <property type="molecule type" value="Genomic_DNA"/>
</dbReference>
<evidence type="ECO:0000313" key="12">
    <source>
        <dbReference type="Proteomes" id="UP000435357"/>
    </source>
</evidence>
<dbReference type="NCBIfam" id="TIGR00182">
    <property type="entry name" value="plsX"/>
    <property type="match status" value="1"/>
</dbReference>
<dbReference type="SUPFAM" id="SSF53659">
    <property type="entry name" value="Isocitrate/Isopropylmalate dehydrogenase-like"/>
    <property type="match status" value="1"/>
</dbReference>
<evidence type="ECO:0000256" key="8">
    <source>
        <dbReference type="ARBA" id="ARBA00024069"/>
    </source>
</evidence>
<dbReference type="InterPro" id="IPR003664">
    <property type="entry name" value="FA_synthesis"/>
</dbReference>
<evidence type="ECO:0000256" key="5">
    <source>
        <dbReference type="ARBA" id="ARBA00023098"/>
    </source>
</evidence>
<keyword evidence="12" id="KW-1185">Reference proteome</keyword>
<evidence type="ECO:0000256" key="1">
    <source>
        <dbReference type="ARBA" id="ARBA00001232"/>
    </source>
</evidence>
<evidence type="ECO:0000256" key="6">
    <source>
        <dbReference type="ARBA" id="ARBA00023209"/>
    </source>
</evidence>
<comment type="similarity">
    <text evidence="10">Belongs to the PlsX family.</text>
</comment>
<evidence type="ECO:0000256" key="10">
    <source>
        <dbReference type="HAMAP-Rule" id="MF_00019"/>
    </source>
</evidence>
<dbReference type="UniPathway" id="UPA00085"/>
<evidence type="ECO:0000256" key="9">
    <source>
        <dbReference type="ARBA" id="ARBA00046608"/>
    </source>
</evidence>
<keyword evidence="4 10" id="KW-0808">Transferase</keyword>
<comment type="catalytic activity">
    <reaction evidence="1 10">
        <text>a fatty acyl-[ACP] + phosphate = an acyl phosphate + holo-[ACP]</text>
        <dbReference type="Rhea" id="RHEA:42292"/>
        <dbReference type="Rhea" id="RHEA-COMP:9685"/>
        <dbReference type="Rhea" id="RHEA-COMP:14125"/>
        <dbReference type="ChEBI" id="CHEBI:43474"/>
        <dbReference type="ChEBI" id="CHEBI:59918"/>
        <dbReference type="ChEBI" id="CHEBI:64479"/>
        <dbReference type="ChEBI" id="CHEBI:138651"/>
        <dbReference type="EC" id="2.3.1.274"/>
    </reaction>
</comment>
<keyword evidence="5 10" id="KW-0443">Lipid metabolism</keyword>
<dbReference type="GO" id="GO:0006633">
    <property type="term" value="P:fatty acid biosynthetic process"/>
    <property type="evidence" value="ECO:0007669"/>
    <property type="project" value="UniProtKB-UniRule"/>
</dbReference>
<evidence type="ECO:0000256" key="4">
    <source>
        <dbReference type="ARBA" id="ARBA00022679"/>
    </source>
</evidence>
<comment type="caution">
    <text evidence="11">The sequence shown here is derived from an EMBL/GenBank/DDBJ whole genome shotgun (WGS) entry which is preliminary data.</text>
</comment>
<dbReference type="EC" id="2.3.1.274" evidence="8 10"/>
<comment type="subunit">
    <text evidence="9 10">Homodimer. Probably interacts with PlsY.</text>
</comment>
<reference evidence="11 12" key="1">
    <citation type="submission" date="2019-09" db="EMBL/GenBank/DDBJ databases">
        <title>Genomes of Cryomorphaceae.</title>
        <authorList>
            <person name="Bowman J.P."/>
        </authorList>
    </citation>
    <scope>NUCLEOTIDE SEQUENCE [LARGE SCALE GENOMIC DNA]</scope>
    <source>
        <strain evidence="11 12">KCTC 52047</strain>
    </source>
</reference>
<dbReference type="Gene3D" id="3.40.718.10">
    <property type="entry name" value="Isopropylmalate Dehydrogenase"/>
    <property type="match status" value="1"/>
</dbReference>
<keyword evidence="6 10" id="KW-0594">Phospholipid biosynthesis</keyword>
<dbReference type="PANTHER" id="PTHR30100:SF1">
    <property type="entry name" value="PHOSPHATE ACYLTRANSFERASE"/>
    <property type="match status" value="1"/>
</dbReference>
<keyword evidence="7 10" id="KW-1208">Phospholipid metabolism</keyword>
<comment type="subcellular location">
    <subcellularLocation>
        <location evidence="10">Cytoplasm</location>
    </subcellularLocation>
    <text evidence="10">Associated with the membrane possibly through PlsY.</text>
</comment>
<comment type="function">
    <text evidence="10">Catalyzes the reversible formation of acyl-phosphate (acyl-PO(4)) from acyl-[acyl-carrier-protein] (acyl-ACP). This enzyme utilizes acyl-ACP as fatty acyl donor, but not acyl-CoA.</text>
</comment>
<evidence type="ECO:0000313" key="11">
    <source>
        <dbReference type="EMBL" id="KAB1063244.1"/>
    </source>
</evidence>
<dbReference type="PIRSF" id="PIRSF002465">
    <property type="entry name" value="Phsphlp_syn_PlsX"/>
    <property type="match status" value="1"/>
</dbReference>
<protein>
    <recommendedName>
        <fullName evidence="8 10">Phosphate acyltransferase</fullName>
        <ecNumber evidence="8 10">2.3.1.274</ecNumber>
    </recommendedName>
    <alternativeName>
        <fullName evidence="10">Acyl-ACP phosphotransacylase</fullName>
    </alternativeName>
    <alternativeName>
        <fullName evidence="10">Acyl-[acyl-carrier-protein]--phosphate acyltransferase</fullName>
    </alternativeName>
    <alternativeName>
        <fullName evidence="10">Phosphate-acyl-ACP acyltransferase</fullName>
    </alternativeName>
</protein>
<dbReference type="HAMAP" id="MF_00019">
    <property type="entry name" value="PlsX"/>
    <property type="match status" value="1"/>
</dbReference>
<dbReference type="Pfam" id="PF02504">
    <property type="entry name" value="FA_synthesis"/>
    <property type="match status" value="1"/>
</dbReference>